<dbReference type="CDD" id="cd03134">
    <property type="entry name" value="GATase1_PfpI_like"/>
    <property type="match status" value="1"/>
</dbReference>
<evidence type="ECO:0000313" key="4">
    <source>
        <dbReference type="Proteomes" id="UP000000814"/>
    </source>
</evidence>
<sequence length="169" mass="18833">MVNLIILVEDGFEDIELLYPLYRLREAGYDVTLVGTGSKYNYTGTHGYIVDVDASAEEIDENNYDGVIIPGGSASYKLRTNDDVKRIIRHMKEKDKLLAVICDGNYVLISAKVLSGHKVTCTEAISDDVINAGGEYVRIGNCVDKNIITAKMQVNLPQFMSDIFQYLNK</sequence>
<dbReference type="GeneID" id="44997505"/>
<dbReference type="GO" id="GO:0008233">
    <property type="term" value="F:peptidase activity"/>
    <property type="evidence" value="ECO:0007669"/>
    <property type="project" value="UniProtKB-KW"/>
</dbReference>
<evidence type="ECO:0000313" key="3">
    <source>
        <dbReference type="EMBL" id="AAK78967.1"/>
    </source>
</evidence>
<dbReference type="InterPro" id="IPR029062">
    <property type="entry name" value="Class_I_gatase-like"/>
</dbReference>
<dbReference type="PATRIC" id="fig|272562.8.peg.1200"/>
<dbReference type="PROSITE" id="PS51276">
    <property type="entry name" value="PEPTIDASE_C56_PFPI"/>
    <property type="match status" value="1"/>
</dbReference>
<dbReference type="HOGENOM" id="CLU_000445_44_4_9"/>
<dbReference type="PANTHER" id="PTHR42733:SF2">
    <property type="entry name" value="DJ-1_THIJ_PFPI FAMILY PROTEIN"/>
    <property type="match status" value="1"/>
</dbReference>
<dbReference type="Gene3D" id="3.40.50.880">
    <property type="match status" value="1"/>
</dbReference>
<gene>
    <name evidence="3" type="ordered locus">CA_C0991</name>
</gene>
<dbReference type="AlphaFoldDB" id="Q97KC8"/>
<proteinExistence type="inferred from homology"/>
<dbReference type="InterPro" id="IPR006286">
    <property type="entry name" value="C56_PfpI-like"/>
</dbReference>
<protein>
    <submittedName>
        <fullName evidence="3">Intracellular protease</fullName>
    </submittedName>
</protein>
<evidence type="ECO:0000259" key="2">
    <source>
        <dbReference type="Pfam" id="PF01965"/>
    </source>
</evidence>
<dbReference type="GO" id="GO:0006508">
    <property type="term" value="P:proteolysis"/>
    <property type="evidence" value="ECO:0007669"/>
    <property type="project" value="UniProtKB-KW"/>
</dbReference>
<dbReference type="Proteomes" id="UP000000814">
    <property type="component" value="Chromosome"/>
</dbReference>
<dbReference type="NCBIfam" id="TIGR01382">
    <property type="entry name" value="PfpI"/>
    <property type="match status" value="1"/>
</dbReference>
<dbReference type="EMBL" id="AE001437">
    <property type="protein sequence ID" value="AAK78967.1"/>
    <property type="molecule type" value="Genomic_DNA"/>
</dbReference>
<accession>Q97KC8</accession>
<dbReference type="PIR" id="D97022">
    <property type="entry name" value="D97022"/>
</dbReference>
<comment type="similarity">
    <text evidence="1">Belongs to the peptidase C56 family.</text>
</comment>
<name>Q97KC8_CLOAB</name>
<dbReference type="STRING" id="272562.CA_C0991"/>
<dbReference type="SUPFAM" id="SSF52317">
    <property type="entry name" value="Class I glutamine amidotransferase-like"/>
    <property type="match status" value="1"/>
</dbReference>
<evidence type="ECO:0000256" key="1">
    <source>
        <dbReference type="ARBA" id="ARBA00008542"/>
    </source>
</evidence>
<dbReference type="InterPro" id="IPR002818">
    <property type="entry name" value="DJ-1/PfpI"/>
</dbReference>
<organism evidence="3 4">
    <name type="scientific">Clostridium acetobutylicum (strain ATCC 824 / DSM 792 / JCM 1419 / IAM 19013 / LMG 5710 / NBRC 13948 / NRRL B-527 / VKM B-1787 / 2291 / W)</name>
    <dbReference type="NCBI Taxonomy" id="272562"/>
    <lineage>
        <taxon>Bacteria</taxon>
        <taxon>Bacillati</taxon>
        <taxon>Bacillota</taxon>
        <taxon>Clostridia</taxon>
        <taxon>Eubacteriales</taxon>
        <taxon>Clostridiaceae</taxon>
        <taxon>Clostridium</taxon>
    </lineage>
</organism>
<dbReference type="Pfam" id="PF01965">
    <property type="entry name" value="DJ-1_PfpI"/>
    <property type="match status" value="1"/>
</dbReference>
<dbReference type="RefSeq" id="WP_010964309.1">
    <property type="nucleotide sequence ID" value="NC_003030.1"/>
</dbReference>
<feature type="domain" description="DJ-1/PfpI" evidence="2">
    <location>
        <begin position="5"/>
        <end position="164"/>
    </location>
</feature>
<keyword evidence="3" id="KW-0645">Protease</keyword>
<reference evidence="3 4" key="1">
    <citation type="journal article" date="2001" name="J. Bacteriol.">
        <title>Genome sequence and comparative analysis of the solvent-producing bacterium Clostridium acetobutylicum.</title>
        <authorList>
            <person name="Nolling J."/>
            <person name="Breton G."/>
            <person name="Omelchenko M.V."/>
            <person name="Makarova K.S."/>
            <person name="Zeng Q."/>
            <person name="Gibson R."/>
            <person name="Lee H.M."/>
            <person name="Dubois J."/>
            <person name="Qiu D."/>
            <person name="Hitti J."/>
            <person name="Wolf Y.I."/>
            <person name="Tatusov R.L."/>
            <person name="Sabathe F."/>
            <person name="Doucette-Stamm L."/>
            <person name="Soucaille P."/>
            <person name="Daly M.J."/>
            <person name="Bennett G.N."/>
            <person name="Koonin E.V."/>
            <person name="Smith D.R."/>
        </authorList>
    </citation>
    <scope>NUCLEOTIDE SEQUENCE [LARGE SCALE GENOMIC DNA]</scope>
    <source>
        <strain evidence="4">ATCC 824 / DSM 792 / JCM 1419 / LMG 5710 / VKM B-1787</strain>
    </source>
</reference>
<keyword evidence="3" id="KW-0378">Hydrolase</keyword>
<dbReference type="KEGG" id="cac:CA_C0991"/>
<dbReference type="OrthoDB" id="9800516at2"/>
<dbReference type="PANTHER" id="PTHR42733">
    <property type="entry name" value="DJ-1 PROTEIN"/>
    <property type="match status" value="1"/>
</dbReference>
<dbReference type="eggNOG" id="COG0693">
    <property type="taxonomic scope" value="Bacteria"/>
</dbReference>
<keyword evidence="4" id="KW-1185">Reference proteome</keyword>